<evidence type="ECO:0000259" key="1">
    <source>
        <dbReference type="Pfam" id="PF19575"/>
    </source>
</evidence>
<proteinExistence type="predicted"/>
<dbReference type="RefSeq" id="WP_394339787.1">
    <property type="nucleotide sequence ID" value="NZ_PYGA01000012.1"/>
</dbReference>
<sequence length="113" mass="12755">MTDTPPPTTPAAIISLHLDEGLRVVDIAARTALSEDRIRTLMRNRGITLRRRKRSCVPPEDRVRAEDLAQAYTQGASIRMLAQQTGRSYGYIRRTLERAGVQLRARGSRRLGR</sequence>
<dbReference type="AlphaFoldDB" id="A0A2P8DG62"/>
<dbReference type="Proteomes" id="UP000240542">
    <property type="component" value="Unassembled WGS sequence"/>
</dbReference>
<comment type="caution">
    <text evidence="2">The sequence shown here is derived from an EMBL/GenBank/DDBJ whole genome shotgun (WGS) entry which is preliminary data.</text>
</comment>
<dbReference type="Gene3D" id="1.10.10.60">
    <property type="entry name" value="Homeodomain-like"/>
    <property type="match status" value="2"/>
</dbReference>
<dbReference type="EMBL" id="PYGA01000012">
    <property type="protein sequence ID" value="PSK96213.1"/>
    <property type="molecule type" value="Genomic_DNA"/>
</dbReference>
<accession>A0A2P8DG62</accession>
<protein>
    <recommendedName>
        <fullName evidence="1">Helix-turn-helix domain-containing protein</fullName>
    </recommendedName>
</protein>
<dbReference type="InterPro" id="IPR045745">
    <property type="entry name" value="HTH_58_Actinobacteria-type"/>
</dbReference>
<gene>
    <name evidence="2" type="ORF">CLV63_11295</name>
</gene>
<evidence type="ECO:0000313" key="3">
    <source>
        <dbReference type="Proteomes" id="UP000240542"/>
    </source>
</evidence>
<organism evidence="2 3">
    <name type="scientific">Murinocardiopsis flavida</name>
    <dbReference type="NCBI Taxonomy" id="645275"/>
    <lineage>
        <taxon>Bacteria</taxon>
        <taxon>Bacillati</taxon>
        <taxon>Actinomycetota</taxon>
        <taxon>Actinomycetes</taxon>
        <taxon>Streptosporangiales</taxon>
        <taxon>Nocardiopsidaceae</taxon>
        <taxon>Murinocardiopsis</taxon>
    </lineage>
</organism>
<evidence type="ECO:0000313" key="2">
    <source>
        <dbReference type="EMBL" id="PSK96213.1"/>
    </source>
</evidence>
<feature type="domain" description="Helix-turn-helix" evidence="1">
    <location>
        <begin position="65"/>
        <end position="108"/>
    </location>
</feature>
<keyword evidence="3" id="KW-1185">Reference proteome</keyword>
<reference evidence="2 3" key="1">
    <citation type="submission" date="2018-03" db="EMBL/GenBank/DDBJ databases">
        <title>Genomic Encyclopedia of Archaeal and Bacterial Type Strains, Phase II (KMG-II): from individual species to whole genera.</title>
        <authorList>
            <person name="Goeker M."/>
        </authorList>
    </citation>
    <scope>NUCLEOTIDE SEQUENCE [LARGE SCALE GENOMIC DNA]</scope>
    <source>
        <strain evidence="2 3">DSM 45312</strain>
    </source>
</reference>
<dbReference type="Pfam" id="PF19575">
    <property type="entry name" value="HTH_58"/>
    <property type="match status" value="1"/>
</dbReference>
<name>A0A2P8DG62_9ACTN</name>